<gene>
    <name evidence="3" type="ORF">SAMN05421854_103646</name>
</gene>
<evidence type="ECO:0000259" key="2">
    <source>
        <dbReference type="Pfam" id="PF08028"/>
    </source>
</evidence>
<name>A0A1I5LN78_9PSEU</name>
<dbReference type="RefSeq" id="WP_093573810.1">
    <property type="nucleotide sequence ID" value="NZ_FOWC01000003.1"/>
</dbReference>
<dbReference type="GO" id="GO:0003995">
    <property type="term" value="F:acyl-CoA dehydrogenase activity"/>
    <property type="evidence" value="ECO:0007669"/>
    <property type="project" value="TreeGrafter"/>
</dbReference>
<protein>
    <submittedName>
        <fullName evidence="3">Acyl-CoA dehydrogenase</fullName>
    </submittedName>
</protein>
<sequence length="394" mass="42994">MPNPAIDNIEAIAEELRAGAEEGESLGRLPDDMAKRLKQAGIIRLLQRKKYNGYEAHPREFAETVMKTASIYGSAGWVGGIVGVHPWQLAFADPQVQEEILGEDTDTWQASPYMPAGVAVPADGGFVLNGRWQFSSGTDHCDWIFLGALLGGQDGQPLMPPHSMHVILPRSDYEIIGGSWDVVGLRGTGSKDVVVKDAFVPAYRVMDADKVIDGSAAREYGVTETLYKMPWSTIFPLGITSATIGICEGVLAAGIGYQRNRVGATGTLVKDDPYVLHALSDSASEIDAARQQLLSNVDRVWDKVDRGEEIDFATRARIRRDQARAAWRAVRAADEIFDRAGGNALRMDNPLQRFWRDAHAGLHHAIHVTSTTYHAAALASLNVEVPQGPLRVMI</sequence>
<organism evidence="3 4">
    <name type="scientific">Amycolatopsis rubida</name>
    <dbReference type="NCBI Taxonomy" id="112413"/>
    <lineage>
        <taxon>Bacteria</taxon>
        <taxon>Bacillati</taxon>
        <taxon>Actinomycetota</taxon>
        <taxon>Actinomycetes</taxon>
        <taxon>Pseudonocardiales</taxon>
        <taxon>Pseudonocardiaceae</taxon>
        <taxon>Amycolatopsis</taxon>
    </lineage>
</organism>
<dbReference type="InterPro" id="IPR050741">
    <property type="entry name" value="Acyl-CoA_dehydrogenase"/>
</dbReference>
<dbReference type="SUPFAM" id="SSF56645">
    <property type="entry name" value="Acyl-CoA dehydrogenase NM domain-like"/>
    <property type="match status" value="1"/>
</dbReference>
<dbReference type="PANTHER" id="PTHR48083">
    <property type="entry name" value="MEDIUM-CHAIN SPECIFIC ACYL-COA DEHYDROGENASE, MITOCHONDRIAL-RELATED"/>
    <property type="match status" value="1"/>
</dbReference>
<reference evidence="3 4" key="1">
    <citation type="submission" date="2016-10" db="EMBL/GenBank/DDBJ databases">
        <authorList>
            <person name="de Groot N.N."/>
        </authorList>
    </citation>
    <scope>NUCLEOTIDE SEQUENCE [LARGE SCALE GENOMIC DNA]</scope>
    <source>
        <strain evidence="3 4">DSM 44637</strain>
    </source>
</reference>
<dbReference type="Gene3D" id="1.10.540.10">
    <property type="entry name" value="Acyl-CoA dehydrogenase/oxidase, N-terminal domain"/>
    <property type="match status" value="1"/>
</dbReference>
<dbReference type="Proteomes" id="UP000199137">
    <property type="component" value="Unassembled WGS sequence"/>
</dbReference>
<dbReference type="InterPro" id="IPR046373">
    <property type="entry name" value="Acyl-CoA_Oxase/DH_mid-dom_sf"/>
</dbReference>
<dbReference type="GO" id="GO:0033539">
    <property type="term" value="P:fatty acid beta-oxidation using acyl-CoA dehydrogenase"/>
    <property type="evidence" value="ECO:0007669"/>
    <property type="project" value="TreeGrafter"/>
</dbReference>
<evidence type="ECO:0000256" key="1">
    <source>
        <dbReference type="ARBA" id="ARBA00023002"/>
    </source>
</evidence>
<evidence type="ECO:0000313" key="3">
    <source>
        <dbReference type="EMBL" id="SFO98672.1"/>
    </source>
</evidence>
<dbReference type="InterPro" id="IPR036250">
    <property type="entry name" value="AcylCo_DH-like_C"/>
</dbReference>
<dbReference type="InterPro" id="IPR009100">
    <property type="entry name" value="AcylCoA_DH/oxidase_NM_dom_sf"/>
</dbReference>
<evidence type="ECO:0000313" key="4">
    <source>
        <dbReference type="Proteomes" id="UP000199137"/>
    </source>
</evidence>
<dbReference type="Pfam" id="PF08028">
    <property type="entry name" value="Acyl-CoA_dh_2"/>
    <property type="match status" value="1"/>
</dbReference>
<dbReference type="Gene3D" id="2.40.110.10">
    <property type="entry name" value="Butyryl-CoA Dehydrogenase, subunit A, domain 2"/>
    <property type="match status" value="1"/>
</dbReference>
<dbReference type="EMBL" id="FOWC01000003">
    <property type="protein sequence ID" value="SFO98672.1"/>
    <property type="molecule type" value="Genomic_DNA"/>
</dbReference>
<dbReference type="OrthoDB" id="3402961at2"/>
<dbReference type="STRING" id="112413.SAMN05421854_103646"/>
<dbReference type="PANTHER" id="PTHR48083:SF19">
    <property type="entry name" value="FLAVIN-DEPENDENT MONOOXYGENASE, OXYGENASE SUBUNIT HSAA"/>
    <property type="match status" value="1"/>
</dbReference>
<dbReference type="SUPFAM" id="SSF47203">
    <property type="entry name" value="Acyl-CoA dehydrogenase C-terminal domain-like"/>
    <property type="match status" value="1"/>
</dbReference>
<dbReference type="GO" id="GO:0005737">
    <property type="term" value="C:cytoplasm"/>
    <property type="evidence" value="ECO:0007669"/>
    <property type="project" value="TreeGrafter"/>
</dbReference>
<dbReference type="Gene3D" id="1.20.140.10">
    <property type="entry name" value="Butyryl-CoA Dehydrogenase, subunit A, domain 3"/>
    <property type="match status" value="1"/>
</dbReference>
<proteinExistence type="predicted"/>
<dbReference type="AlphaFoldDB" id="A0A1I5LN78"/>
<dbReference type="InterPro" id="IPR013107">
    <property type="entry name" value="Acyl-CoA_DH_C"/>
</dbReference>
<accession>A0A1I5LN78</accession>
<dbReference type="GO" id="GO:0016712">
    <property type="term" value="F:oxidoreductase activity, acting on paired donors, with incorporation or reduction of molecular oxygen, reduced flavin or flavoprotein as one donor, and incorporation of one atom of oxygen"/>
    <property type="evidence" value="ECO:0007669"/>
    <property type="project" value="TreeGrafter"/>
</dbReference>
<keyword evidence="1" id="KW-0560">Oxidoreductase</keyword>
<dbReference type="GO" id="GO:0050660">
    <property type="term" value="F:flavin adenine dinucleotide binding"/>
    <property type="evidence" value="ECO:0007669"/>
    <property type="project" value="InterPro"/>
</dbReference>
<feature type="domain" description="Acyl-CoA dehydrogenase C-terminal" evidence="2">
    <location>
        <begin position="238"/>
        <end position="367"/>
    </location>
</feature>
<dbReference type="InterPro" id="IPR037069">
    <property type="entry name" value="AcylCoA_DH/ox_N_sf"/>
</dbReference>
<dbReference type="PIRSF" id="PIRSF016578">
    <property type="entry name" value="HsaA"/>
    <property type="match status" value="1"/>
</dbReference>